<dbReference type="EMBL" id="JAAABJ010000525">
    <property type="protein sequence ID" value="NAW51414.1"/>
    <property type="molecule type" value="Genomic_DNA"/>
</dbReference>
<gene>
    <name evidence="1" type="ORF">GNY06_08480</name>
</gene>
<dbReference type="Gene3D" id="3.90.1150.30">
    <property type="match status" value="1"/>
</dbReference>
<dbReference type="PANTHER" id="PTHR35145:SF1">
    <property type="entry name" value="CYTOPLASMIC PROTEIN"/>
    <property type="match status" value="1"/>
</dbReference>
<dbReference type="SUPFAM" id="SSF142906">
    <property type="entry name" value="YjbR-like"/>
    <property type="match status" value="1"/>
</dbReference>
<evidence type="ECO:0000313" key="2">
    <source>
        <dbReference type="Proteomes" id="UP000553459"/>
    </source>
</evidence>
<accession>A0A845PUB1</accession>
<organism evidence="1 2">
    <name type="scientific">Elizabethkingia argenteiflava</name>
    <dbReference type="NCBI Taxonomy" id="2681556"/>
    <lineage>
        <taxon>Bacteria</taxon>
        <taxon>Pseudomonadati</taxon>
        <taxon>Bacteroidota</taxon>
        <taxon>Flavobacteriia</taxon>
        <taxon>Flavobacteriales</taxon>
        <taxon>Weeksellaceae</taxon>
        <taxon>Elizabethkingia</taxon>
    </lineage>
</organism>
<dbReference type="InterPro" id="IPR058532">
    <property type="entry name" value="YjbR/MT2646/Rv2570-like"/>
</dbReference>
<dbReference type="Pfam" id="PF04237">
    <property type="entry name" value="YjbR"/>
    <property type="match status" value="1"/>
</dbReference>
<dbReference type="RefSeq" id="WP_166519694.1">
    <property type="nucleotide sequence ID" value="NZ_JAAABJ010000525.1"/>
</dbReference>
<dbReference type="GO" id="GO:0003677">
    <property type="term" value="F:DNA binding"/>
    <property type="evidence" value="ECO:0007669"/>
    <property type="project" value="UniProtKB-KW"/>
</dbReference>
<protein>
    <submittedName>
        <fullName evidence="1">MmcQ/YjbR family DNA-binding protein</fullName>
    </submittedName>
</protein>
<comment type="caution">
    <text evidence="1">The sequence shown here is derived from an EMBL/GenBank/DDBJ whole genome shotgun (WGS) entry which is preliminary data.</text>
</comment>
<dbReference type="InterPro" id="IPR007351">
    <property type="entry name" value="YjbR"/>
</dbReference>
<dbReference type="InterPro" id="IPR038056">
    <property type="entry name" value="YjbR-like_sf"/>
</dbReference>
<proteinExistence type="predicted"/>
<dbReference type="PANTHER" id="PTHR35145">
    <property type="entry name" value="CYTOPLASMIC PROTEIN-RELATED"/>
    <property type="match status" value="1"/>
</dbReference>
<sequence length="125" mass="14804">MDIETFRKYCLSFDGAMEKLPFEKATSQYDKDLLVFYVADKWFCFVNIDKFDFCDLKCDPEESKEFQKKYQGIKPGYHMNKKHWISAYFNSDVPDTLIAELVKKSYELIVKSLPLKVQQSLQEKS</sequence>
<dbReference type="AlphaFoldDB" id="A0A845PUB1"/>
<evidence type="ECO:0000313" key="1">
    <source>
        <dbReference type="EMBL" id="NAW51414.1"/>
    </source>
</evidence>
<dbReference type="Proteomes" id="UP000553459">
    <property type="component" value="Unassembled WGS sequence"/>
</dbReference>
<keyword evidence="1" id="KW-0238">DNA-binding</keyword>
<keyword evidence="2" id="KW-1185">Reference proteome</keyword>
<name>A0A845PUB1_9FLAO</name>
<reference evidence="1 2" key="1">
    <citation type="submission" date="2019-11" db="EMBL/GenBank/DDBJ databases">
        <title>Characterization of Elizabethkingia argenteiflava sp. nov., isolated from inner surface of Soybean Pods.</title>
        <authorList>
            <person name="Mo S."/>
        </authorList>
    </citation>
    <scope>NUCLEOTIDE SEQUENCE [LARGE SCALE GENOMIC DNA]</scope>
    <source>
        <strain evidence="1 2">YB22</strain>
    </source>
</reference>